<proteinExistence type="inferred from homology"/>
<reference evidence="6 7" key="1">
    <citation type="submission" date="2020-04" db="EMBL/GenBank/DDBJ databases">
        <authorList>
            <person name="De Canck E."/>
        </authorList>
    </citation>
    <scope>NUCLEOTIDE SEQUENCE [LARGE SCALE GENOMIC DNA]</scope>
    <source>
        <strain evidence="6 7">LMG 29739</strain>
    </source>
</reference>
<comment type="subcellular location">
    <subcellularLocation>
        <location evidence="1">Cytoplasm</location>
    </subcellularLocation>
</comment>
<evidence type="ECO:0000313" key="7">
    <source>
        <dbReference type="Proteomes" id="UP000494329"/>
    </source>
</evidence>
<evidence type="ECO:0000256" key="2">
    <source>
        <dbReference type="ARBA" id="ARBA00022490"/>
    </source>
</evidence>
<feature type="modified residue" description="O-(phosphoribosyl dephospho-coenzyme A)serine" evidence="5">
    <location>
        <position position="25"/>
    </location>
</feature>
<dbReference type="AlphaFoldDB" id="A0A6J5ET35"/>
<dbReference type="Pfam" id="PF06857">
    <property type="entry name" value="ACP"/>
    <property type="match status" value="1"/>
</dbReference>
<organism evidence="6 7">
    <name type="scientific">Paraburkholderia solisilvae</name>
    <dbReference type="NCBI Taxonomy" id="624376"/>
    <lineage>
        <taxon>Bacteria</taxon>
        <taxon>Pseudomonadati</taxon>
        <taxon>Pseudomonadota</taxon>
        <taxon>Betaproteobacteria</taxon>
        <taxon>Burkholderiales</taxon>
        <taxon>Burkholderiaceae</taxon>
        <taxon>Paraburkholderia</taxon>
    </lineage>
</organism>
<evidence type="ECO:0000313" key="6">
    <source>
        <dbReference type="EMBL" id="CAB3769144.1"/>
    </source>
</evidence>
<dbReference type="InterPro" id="IPR009662">
    <property type="entry name" value="Malonate_deCO2ase_dsu"/>
</dbReference>
<keyword evidence="7" id="KW-1185">Reference proteome</keyword>
<evidence type="ECO:0000256" key="3">
    <source>
        <dbReference type="ARBA" id="ARBA00022553"/>
    </source>
</evidence>
<dbReference type="GO" id="GO:0005737">
    <property type="term" value="C:cytoplasm"/>
    <property type="evidence" value="ECO:0007669"/>
    <property type="project" value="UniProtKB-SubCell"/>
</dbReference>
<accession>A0A6J5ET35</accession>
<dbReference type="RefSeq" id="WP_175114618.1">
    <property type="nucleotide sequence ID" value="NZ_CADIKF010000061.1"/>
</dbReference>
<evidence type="ECO:0000256" key="4">
    <source>
        <dbReference type="NCBIfam" id="TIGR03130"/>
    </source>
</evidence>
<dbReference type="EMBL" id="CADIKF010000061">
    <property type="protein sequence ID" value="CAB3769144.1"/>
    <property type="molecule type" value="Genomic_DNA"/>
</dbReference>
<comment type="PTM">
    <text evidence="5">Covalently binds the prosthetic group of malonate decarboxylase.</text>
</comment>
<sequence>MEHLTFEYPAQRAVTARTHVGVVGSGDLEVLLSPAASMTATVDVRTSVDGYGHIWKSVLDRFFQRYNGAARIEINDFGATPGVVALRLAEAVEAIDPPDDRGASGAPGGTA</sequence>
<keyword evidence="2" id="KW-0963">Cytoplasm</keyword>
<dbReference type="HAMAP" id="MF_00710">
    <property type="entry name" value="Malonate_deCO2ase_dsu"/>
    <property type="match status" value="1"/>
</dbReference>
<evidence type="ECO:0000256" key="5">
    <source>
        <dbReference type="PIRSR" id="PIRSR609662-50"/>
    </source>
</evidence>
<evidence type="ECO:0000256" key="1">
    <source>
        <dbReference type="ARBA" id="ARBA00004496"/>
    </source>
</evidence>
<keyword evidence="3 5" id="KW-0597">Phosphoprotein</keyword>
<protein>
    <recommendedName>
        <fullName evidence="4">Malonate decarboxylase acyl carrier protein</fullName>
    </recommendedName>
</protein>
<dbReference type="InterPro" id="IPR023439">
    <property type="entry name" value="Mal_deCO2ase/Cit_lyase_ACP"/>
</dbReference>
<dbReference type="NCBIfam" id="TIGR03130">
    <property type="entry name" value="malonate_delta"/>
    <property type="match status" value="1"/>
</dbReference>
<dbReference type="Proteomes" id="UP000494329">
    <property type="component" value="Unassembled WGS sequence"/>
</dbReference>
<dbReference type="NCBIfam" id="NF002293">
    <property type="entry name" value="PRK01220.1"/>
    <property type="match status" value="1"/>
</dbReference>
<name>A0A6J5ET35_9BURK</name>
<gene>
    <name evidence="6" type="primary">mdcC</name>
    <name evidence="6" type="ORF">LMG29739_05482</name>
</gene>